<organism evidence="2 3">
    <name type="scientific">Kibdelosporangium lantanae</name>
    <dbReference type="NCBI Taxonomy" id="1497396"/>
    <lineage>
        <taxon>Bacteria</taxon>
        <taxon>Bacillati</taxon>
        <taxon>Actinomycetota</taxon>
        <taxon>Actinomycetes</taxon>
        <taxon>Pseudonocardiales</taxon>
        <taxon>Pseudonocardiaceae</taxon>
        <taxon>Kibdelosporangium</taxon>
    </lineage>
</organism>
<sequence>MPYWIIGRVSQQPLHVLSNHVQADPVTVLPVQIQFDDADTPVDVLDALLIARYAAGEHTAAHRASVKRLRAEATLLPADATIIRTAREDEHHTVLAEGEGWL</sequence>
<name>A0ABW3MLH2_9PSEU</name>
<evidence type="ECO:0000313" key="2">
    <source>
        <dbReference type="EMBL" id="MFD1051468.1"/>
    </source>
</evidence>
<feature type="domain" description="DUF5925" evidence="1">
    <location>
        <begin position="19"/>
        <end position="101"/>
    </location>
</feature>
<evidence type="ECO:0000313" key="3">
    <source>
        <dbReference type="Proteomes" id="UP001597045"/>
    </source>
</evidence>
<evidence type="ECO:0000259" key="1">
    <source>
        <dbReference type="Pfam" id="PF19347"/>
    </source>
</evidence>
<reference evidence="3" key="1">
    <citation type="journal article" date="2019" name="Int. J. Syst. Evol. Microbiol.">
        <title>The Global Catalogue of Microorganisms (GCM) 10K type strain sequencing project: providing services to taxonomists for standard genome sequencing and annotation.</title>
        <authorList>
            <consortium name="The Broad Institute Genomics Platform"/>
            <consortium name="The Broad Institute Genome Sequencing Center for Infectious Disease"/>
            <person name="Wu L."/>
            <person name="Ma J."/>
        </authorList>
    </citation>
    <scope>NUCLEOTIDE SEQUENCE [LARGE SCALE GENOMIC DNA]</scope>
    <source>
        <strain evidence="3">JCM 31486</strain>
    </source>
</reference>
<feature type="non-terminal residue" evidence="2">
    <location>
        <position position="102"/>
    </location>
</feature>
<dbReference type="InterPro" id="IPR045969">
    <property type="entry name" value="DUF5925"/>
</dbReference>
<dbReference type="Pfam" id="PF19347">
    <property type="entry name" value="DUF5925"/>
    <property type="match status" value="1"/>
</dbReference>
<proteinExistence type="predicted"/>
<accession>A0ABW3MLH2</accession>
<protein>
    <submittedName>
        <fullName evidence="2">DUF5925 domain-containing protein</fullName>
    </submittedName>
</protein>
<gene>
    <name evidence="2" type="ORF">ACFQ1S_40950</name>
</gene>
<keyword evidence="3" id="KW-1185">Reference proteome</keyword>
<dbReference type="Proteomes" id="UP001597045">
    <property type="component" value="Unassembled WGS sequence"/>
</dbReference>
<comment type="caution">
    <text evidence="2">The sequence shown here is derived from an EMBL/GenBank/DDBJ whole genome shotgun (WGS) entry which is preliminary data.</text>
</comment>
<dbReference type="EMBL" id="JBHTIS010003622">
    <property type="protein sequence ID" value="MFD1051468.1"/>
    <property type="molecule type" value="Genomic_DNA"/>
</dbReference>